<reference evidence="5" key="1">
    <citation type="journal article" date="2013" name="Nature">
        <title>Pan genome of the phytoplankton Emiliania underpins its global distribution.</title>
        <authorList>
            <person name="Read B.A."/>
            <person name="Kegel J."/>
            <person name="Klute M.J."/>
            <person name="Kuo A."/>
            <person name="Lefebvre S.C."/>
            <person name="Maumus F."/>
            <person name="Mayer C."/>
            <person name="Miller J."/>
            <person name="Monier A."/>
            <person name="Salamov A."/>
            <person name="Young J."/>
            <person name="Aguilar M."/>
            <person name="Claverie J.M."/>
            <person name="Frickenhaus S."/>
            <person name="Gonzalez K."/>
            <person name="Herman E.K."/>
            <person name="Lin Y.C."/>
            <person name="Napier J."/>
            <person name="Ogata H."/>
            <person name="Sarno A.F."/>
            <person name="Shmutz J."/>
            <person name="Schroeder D."/>
            <person name="de Vargas C."/>
            <person name="Verret F."/>
            <person name="von Dassow P."/>
            <person name="Valentin K."/>
            <person name="Van de Peer Y."/>
            <person name="Wheeler G."/>
            <person name="Dacks J.B."/>
            <person name="Delwiche C.F."/>
            <person name="Dyhrman S.T."/>
            <person name="Glockner G."/>
            <person name="John U."/>
            <person name="Richards T."/>
            <person name="Worden A.Z."/>
            <person name="Zhang X."/>
            <person name="Grigoriev I.V."/>
            <person name="Allen A.E."/>
            <person name="Bidle K."/>
            <person name="Borodovsky M."/>
            <person name="Bowler C."/>
            <person name="Brownlee C."/>
            <person name="Cock J.M."/>
            <person name="Elias M."/>
            <person name="Gladyshev V.N."/>
            <person name="Groth M."/>
            <person name="Guda C."/>
            <person name="Hadaegh A."/>
            <person name="Iglesias-Rodriguez M.D."/>
            <person name="Jenkins J."/>
            <person name="Jones B.M."/>
            <person name="Lawson T."/>
            <person name="Leese F."/>
            <person name="Lindquist E."/>
            <person name="Lobanov A."/>
            <person name="Lomsadze A."/>
            <person name="Malik S.B."/>
            <person name="Marsh M.E."/>
            <person name="Mackinder L."/>
            <person name="Mock T."/>
            <person name="Mueller-Roeber B."/>
            <person name="Pagarete A."/>
            <person name="Parker M."/>
            <person name="Probert I."/>
            <person name="Quesneville H."/>
            <person name="Raines C."/>
            <person name="Rensing S.A."/>
            <person name="Riano-Pachon D.M."/>
            <person name="Richier S."/>
            <person name="Rokitta S."/>
            <person name="Shiraiwa Y."/>
            <person name="Soanes D.M."/>
            <person name="van der Giezen M."/>
            <person name="Wahlund T.M."/>
            <person name="Williams B."/>
            <person name="Wilson W."/>
            <person name="Wolfe G."/>
            <person name="Wurch L.L."/>
        </authorList>
    </citation>
    <scope>NUCLEOTIDE SEQUENCE</scope>
</reference>
<feature type="compositionally biased region" description="Low complexity" evidence="2">
    <location>
        <begin position="523"/>
        <end position="532"/>
    </location>
</feature>
<accession>A0A0D3J597</accession>
<dbReference type="GO" id="GO:0030686">
    <property type="term" value="C:90S preribosome"/>
    <property type="evidence" value="ECO:0007669"/>
    <property type="project" value="TreeGrafter"/>
</dbReference>
<comment type="similarity">
    <text evidence="1">Belongs to the KRI1 family.</text>
</comment>
<dbReference type="PANTHER" id="PTHR14490">
    <property type="entry name" value="ZINC FINGER, ZZ TYPE"/>
    <property type="match status" value="1"/>
</dbReference>
<dbReference type="PANTHER" id="PTHR14490:SF5">
    <property type="entry name" value="PROTEIN KRI1 HOMOLOG"/>
    <property type="match status" value="1"/>
</dbReference>
<dbReference type="HOGENOM" id="CLU_479351_0_0_1"/>
<name>A0A0D3J597_EMIH1</name>
<organism evidence="4 5">
    <name type="scientific">Emiliania huxleyi (strain CCMP1516)</name>
    <dbReference type="NCBI Taxonomy" id="280463"/>
    <lineage>
        <taxon>Eukaryota</taxon>
        <taxon>Haptista</taxon>
        <taxon>Haptophyta</taxon>
        <taxon>Prymnesiophyceae</taxon>
        <taxon>Isochrysidales</taxon>
        <taxon>Noelaerhabdaceae</taxon>
        <taxon>Emiliania</taxon>
    </lineage>
</organism>
<feature type="region of interest" description="Disordered" evidence="2">
    <location>
        <begin position="38"/>
        <end position="73"/>
    </location>
</feature>
<dbReference type="Pfam" id="PF05178">
    <property type="entry name" value="Kri1"/>
    <property type="match status" value="1"/>
</dbReference>
<evidence type="ECO:0000259" key="3">
    <source>
        <dbReference type="Pfam" id="PF12936"/>
    </source>
</evidence>
<evidence type="ECO:0000256" key="1">
    <source>
        <dbReference type="ARBA" id="ARBA00007473"/>
    </source>
</evidence>
<evidence type="ECO:0000313" key="4">
    <source>
        <dbReference type="EnsemblProtists" id="EOD18682"/>
    </source>
</evidence>
<dbReference type="PaxDb" id="2903-EOD18682"/>
<dbReference type="GO" id="GO:0005730">
    <property type="term" value="C:nucleolus"/>
    <property type="evidence" value="ECO:0007669"/>
    <property type="project" value="TreeGrafter"/>
</dbReference>
<dbReference type="Proteomes" id="UP000013827">
    <property type="component" value="Unassembled WGS sequence"/>
</dbReference>
<feature type="region of interest" description="Disordered" evidence="2">
    <location>
        <begin position="94"/>
        <end position="181"/>
    </location>
</feature>
<dbReference type="GO" id="GO:0000447">
    <property type="term" value="P:endonucleolytic cleavage in ITS1 to separate SSU-rRNA from 5.8S rRNA and LSU-rRNA from tricistronic rRNA transcript (SSU-rRNA, 5.8S rRNA, LSU-rRNA)"/>
    <property type="evidence" value="ECO:0007669"/>
    <property type="project" value="TreeGrafter"/>
</dbReference>
<dbReference type="InterPro" id="IPR024626">
    <property type="entry name" value="Kri1-like_C"/>
</dbReference>
<dbReference type="eggNOG" id="KOG2409">
    <property type="taxonomic scope" value="Eukaryota"/>
</dbReference>
<dbReference type="GeneID" id="17264227"/>
<feature type="region of interest" description="Disordered" evidence="2">
    <location>
        <begin position="260"/>
        <end position="289"/>
    </location>
</feature>
<feature type="compositionally biased region" description="Acidic residues" evidence="2">
    <location>
        <begin position="1"/>
        <end position="19"/>
    </location>
</feature>
<protein>
    <recommendedName>
        <fullName evidence="3">Kri1-like C-terminal domain-containing protein</fullName>
    </recommendedName>
</protein>
<sequence length="569" mass="63074">MDLFDGSDDASDAAGEEEGVIGRVGDQLTVNKSYASRFENRKRKQEMAQLRQLHGDLDSEEDASSEDEDGKMLTRELDLKIFKAIDAVRQKRPEVYKPEAAFFDQGEGAEGEDSSGDSDGEGGEKDGAGSSSAKAPRELRRALSVKTSGAGAEGAADEEDEELLIRREVAPEEREAEADEYASWLKQQLSRAGPVDEAVTLRRYMLEEDLPPDEAFLRDYMLNAMWKRPAGGTFSDREDDFERSHNFRYEEAGAARVVSHPRQVEGSLRRQAELGRKRQAKAEASERRAALKEKKAAELRRLKNLKKAEILERLQAIEKVSGGAGSLEGVDLSGDFDPDAWDKQMAAVFNDDYYAAADPELAAELEAAEEAGVGWGEEEAGGEADEAGPSAELQKTTQQYMDEYYALDYEDVLGEGEDALPTRFKYRAVEPAGFGLTDRELLELDDKELGKIVPTRLVKRPYAQWDAARVKSRAKRVRWEAEAARRAEEGSAGGPGKRGGRLAERPAGDERREKIKRPREAPETTPAAQAQTSTKVAAASRLEAFAKVNKRSKREAREARKERKKKGTF</sequence>
<feature type="compositionally biased region" description="Basic and acidic residues" evidence="2">
    <location>
        <begin position="478"/>
        <end position="489"/>
    </location>
</feature>
<feature type="compositionally biased region" description="Acidic residues" evidence="2">
    <location>
        <begin position="107"/>
        <end position="121"/>
    </location>
</feature>
<dbReference type="RefSeq" id="XP_005771111.1">
    <property type="nucleotide sequence ID" value="XM_005771054.1"/>
</dbReference>
<feature type="compositionally biased region" description="Basic and acidic residues" evidence="2">
    <location>
        <begin position="501"/>
        <end position="522"/>
    </location>
</feature>
<feature type="domain" description="Kri1-like C-terminal" evidence="3">
    <location>
        <begin position="396"/>
        <end position="458"/>
    </location>
</feature>
<feature type="compositionally biased region" description="Acidic residues" evidence="2">
    <location>
        <begin position="58"/>
        <end position="69"/>
    </location>
</feature>
<dbReference type="InterPro" id="IPR018034">
    <property type="entry name" value="Kri1"/>
</dbReference>
<evidence type="ECO:0000313" key="5">
    <source>
        <dbReference type="Proteomes" id="UP000013827"/>
    </source>
</evidence>
<dbReference type="KEGG" id="ehx:EMIHUDRAFT_243569"/>
<dbReference type="Pfam" id="PF12936">
    <property type="entry name" value="Kri1_C"/>
    <property type="match status" value="1"/>
</dbReference>
<feature type="region of interest" description="Disordered" evidence="2">
    <location>
        <begin position="1"/>
        <end position="24"/>
    </location>
</feature>
<keyword evidence="5" id="KW-1185">Reference proteome</keyword>
<dbReference type="STRING" id="2903.R1C8S1"/>
<dbReference type="EnsemblProtists" id="EOD18682">
    <property type="protein sequence ID" value="EOD18682"/>
    <property type="gene ID" value="EMIHUDRAFT_243569"/>
</dbReference>
<feature type="region of interest" description="Disordered" evidence="2">
    <location>
        <begin position="478"/>
        <end position="569"/>
    </location>
</feature>
<feature type="compositionally biased region" description="Basic and acidic residues" evidence="2">
    <location>
        <begin position="163"/>
        <end position="173"/>
    </location>
</feature>
<dbReference type="AlphaFoldDB" id="A0A0D3J597"/>
<feature type="compositionally biased region" description="Basic and acidic residues" evidence="2">
    <location>
        <begin position="267"/>
        <end position="289"/>
    </location>
</feature>
<evidence type="ECO:0000256" key="2">
    <source>
        <dbReference type="SAM" id="MobiDB-lite"/>
    </source>
</evidence>
<reference evidence="4" key="2">
    <citation type="submission" date="2024-10" db="UniProtKB">
        <authorList>
            <consortium name="EnsemblProtists"/>
        </authorList>
    </citation>
    <scope>IDENTIFICATION</scope>
</reference>
<proteinExistence type="inferred from homology"/>
<dbReference type="OMA" id="WDNYDPR"/>